<keyword evidence="2" id="KW-0472">Membrane</keyword>
<keyword evidence="2" id="KW-0812">Transmembrane</keyword>
<proteinExistence type="predicted"/>
<dbReference type="Proteomes" id="UP000015104">
    <property type="component" value="Unassembled WGS sequence"/>
</dbReference>
<dbReference type="HOGENOM" id="CLU_1456254_0_0_1"/>
<evidence type="ECO:0000313" key="4">
    <source>
        <dbReference type="Proteomes" id="UP000015104"/>
    </source>
</evidence>
<evidence type="ECO:0000313" key="3">
    <source>
        <dbReference type="EnsemblMetazoa" id="tetur09g02440.1"/>
    </source>
</evidence>
<feature type="transmembrane region" description="Helical" evidence="2">
    <location>
        <begin position="99"/>
        <end position="121"/>
    </location>
</feature>
<evidence type="ECO:0000256" key="2">
    <source>
        <dbReference type="SAM" id="Phobius"/>
    </source>
</evidence>
<keyword evidence="2" id="KW-1133">Transmembrane helix</keyword>
<evidence type="ECO:0000256" key="1">
    <source>
        <dbReference type="SAM" id="MobiDB-lite"/>
    </source>
</evidence>
<name>T1KDC6_TETUR</name>
<protein>
    <submittedName>
        <fullName evidence="3">Uncharacterized protein</fullName>
    </submittedName>
</protein>
<sequence>MLSSAGWLECLSTQRFPFTIRTSMVRRHHHHGSDALKRRREDKNVSNQMANDEKERLEMIECLFCVNSVFNGKHRSTIAPPYQPTSAASHHHLSSPCAYLVWILCICLFPPIAELTIIIFAEADQRNPVDDNNIDDDDTLTMERKAKNRKVRDKHIVQDKKQDKKQKAKAFLSEPQGWTFAHKHFI</sequence>
<dbReference type="AlphaFoldDB" id="T1KDC6"/>
<reference evidence="3" key="2">
    <citation type="submission" date="2015-06" db="UniProtKB">
        <authorList>
            <consortium name="EnsemblMetazoa"/>
        </authorList>
    </citation>
    <scope>IDENTIFICATION</scope>
</reference>
<dbReference type="EMBL" id="CAEY01002011">
    <property type="status" value="NOT_ANNOTATED_CDS"/>
    <property type="molecule type" value="Genomic_DNA"/>
</dbReference>
<keyword evidence="4" id="KW-1185">Reference proteome</keyword>
<feature type="compositionally biased region" description="Basic and acidic residues" evidence="1">
    <location>
        <begin position="32"/>
        <end position="44"/>
    </location>
</feature>
<organism evidence="3 4">
    <name type="scientific">Tetranychus urticae</name>
    <name type="common">Two-spotted spider mite</name>
    <dbReference type="NCBI Taxonomy" id="32264"/>
    <lineage>
        <taxon>Eukaryota</taxon>
        <taxon>Metazoa</taxon>
        <taxon>Ecdysozoa</taxon>
        <taxon>Arthropoda</taxon>
        <taxon>Chelicerata</taxon>
        <taxon>Arachnida</taxon>
        <taxon>Acari</taxon>
        <taxon>Acariformes</taxon>
        <taxon>Trombidiformes</taxon>
        <taxon>Prostigmata</taxon>
        <taxon>Eleutherengona</taxon>
        <taxon>Raphignathae</taxon>
        <taxon>Tetranychoidea</taxon>
        <taxon>Tetranychidae</taxon>
        <taxon>Tetranychus</taxon>
    </lineage>
</organism>
<dbReference type="EnsemblMetazoa" id="tetur09g02440.1">
    <property type="protein sequence ID" value="tetur09g02440.1"/>
    <property type="gene ID" value="tetur09g02440"/>
</dbReference>
<accession>T1KDC6</accession>
<feature type="region of interest" description="Disordered" evidence="1">
    <location>
        <begin position="29"/>
        <end position="51"/>
    </location>
</feature>
<reference evidence="4" key="1">
    <citation type="submission" date="2011-08" db="EMBL/GenBank/DDBJ databases">
        <authorList>
            <person name="Rombauts S."/>
        </authorList>
    </citation>
    <scope>NUCLEOTIDE SEQUENCE</scope>
    <source>
        <strain evidence="4">London</strain>
    </source>
</reference>